<protein>
    <submittedName>
        <fullName evidence="3">3-hydroxyisobutyrate dehydrogenase</fullName>
    </submittedName>
</protein>
<feature type="signal peptide" evidence="1">
    <location>
        <begin position="1"/>
        <end position="19"/>
    </location>
</feature>
<proteinExistence type="predicted"/>
<sequence>NVTFFCFLRVGWIGCGVMGRWMCQHCMDEGYTATVYRFRTVEKCQPLIERGATLANTPKKVASQSDVVFTMVGYPSDVEEVIDGKDGIFEGLRHGGIIVDMTTSEPYLARILTEKAQQKQLFLLDAPVSGGKKYSISAALL</sequence>
<dbReference type="Pfam" id="PF03446">
    <property type="entry name" value="NAD_binding_2"/>
    <property type="match status" value="1"/>
</dbReference>
<evidence type="ECO:0000313" key="4">
    <source>
        <dbReference type="Proteomes" id="UP000823046"/>
    </source>
</evidence>
<reference evidence="3 4" key="1">
    <citation type="journal article" date="2020" name="bioRxiv">
        <title>Metabolic contributions of an alphaproteobacterial endosymbiont in the apicomplexan Cardiosporidium cionae.</title>
        <authorList>
            <person name="Hunter E.S."/>
            <person name="Paight C.J."/>
            <person name="Lane C.E."/>
        </authorList>
    </citation>
    <scope>NUCLEOTIDE SEQUENCE [LARGE SCALE GENOMIC DNA]</scope>
    <source>
        <strain evidence="3">ESH_2018</strain>
    </source>
</reference>
<evidence type="ECO:0000259" key="2">
    <source>
        <dbReference type="Pfam" id="PF03446"/>
    </source>
</evidence>
<dbReference type="InterPro" id="IPR006115">
    <property type="entry name" value="6PGDH_NADP-bd"/>
</dbReference>
<keyword evidence="1" id="KW-0732">Signal</keyword>
<name>A0ABQ7JD40_9APIC</name>
<dbReference type="InterPro" id="IPR036291">
    <property type="entry name" value="NAD(P)-bd_dom_sf"/>
</dbReference>
<dbReference type="PANTHER" id="PTHR43060">
    <property type="entry name" value="3-HYDROXYISOBUTYRATE DEHYDROGENASE-LIKE 1, MITOCHONDRIAL-RELATED"/>
    <property type="match status" value="1"/>
</dbReference>
<accession>A0ABQ7JD40</accession>
<evidence type="ECO:0000313" key="3">
    <source>
        <dbReference type="EMBL" id="KAF8821789.1"/>
    </source>
</evidence>
<feature type="chain" id="PRO_5045277887" evidence="1">
    <location>
        <begin position="20"/>
        <end position="141"/>
    </location>
</feature>
<feature type="domain" description="6-phosphogluconate dehydrogenase NADP-binding" evidence="2">
    <location>
        <begin position="9"/>
        <end position="136"/>
    </location>
</feature>
<feature type="non-terminal residue" evidence="3">
    <location>
        <position position="1"/>
    </location>
</feature>
<dbReference type="Proteomes" id="UP000823046">
    <property type="component" value="Unassembled WGS sequence"/>
</dbReference>
<dbReference type="PANTHER" id="PTHR43060:SF15">
    <property type="entry name" value="3-HYDROXYISOBUTYRATE DEHYDROGENASE-LIKE 1, MITOCHONDRIAL-RELATED"/>
    <property type="match status" value="1"/>
</dbReference>
<dbReference type="EMBL" id="JADAQX010000127">
    <property type="protein sequence ID" value="KAF8821789.1"/>
    <property type="molecule type" value="Genomic_DNA"/>
</dbReference>
<organism evidence="3 4">
    <name type="scientific">Cardiosporidium cionae</name>
    <dbReference type="NCBI Taxonomy" id="476202"/>
    <lineage>
        <taxon>Eukaryota</taxon>
        <taxon>Sar</taxon>
        <taxon>Alveolata</taxon>
        <taxon>Apicomplexa</taxon>
        <taxon>Aconoidasida</taxon>
        <taxon>Nephromycida</taxon>
        <taxon>Cardiosporidium</taxon>
    </lineage>
</organism>
<comment type="caution">
    <text evidence="3">The sequence shown here is derived from an EMBL/GenBank/DDBJ whole genome shotgun (WGS) entry which is preliminary data.</text>
</comment>
<dbReference type="SUPFAM" id="SSF51735">
    <property type="entry name" value="NAD(P)-binding Rossmann-fold domains"/>
    <property type="match status" value="1"/>
</dbReference>
<gene>
    <name evidence="3" type="ORF">IE077_001583</name>
</gene>
<evidence type="ECO:0000256" key="1">
    <source>
        <dbReference type="SAM" id="SignalP"/>
    </source>
</evidence>
<keyword evidence="4" id="KW-1185">Reference proteome</keyword>
<dbReference type="Gene3D" id="3.40.50.720">
    <property type="entry name" value="NAD(P)-binding Rossmann-like Domain"/>
    <property type="match status" value="1"/>
</dbReference>